<reference evidence="1 2" key="1">
    <citation type="journal article" date="2019" name="Int. J. Syst. Evol. Microbiol.">
        <title>The Global Catalogue of Microorganisms (GCM) 10K type strain sequencing project: providing services to taxonomists for standard genome sequencing and annotation.</title>
        <authorList>
            <consortium name="The Broad Institute Genomics Platform"/>
            <consortium name="The Broad Institute Genome Sequencing Center for Infectious Disease"/>
            <person name="Wu L."/>
            <person name="Ma J."/>
        </authorList>
    </citation>
    <scope>NUCLEOTIDE SEQUENCE [LARGE SCALE GENOMIC DNA]</scope>
    <source>
        <strain evidence="1 2">JCM 11136</strain>
    </source>
</reference>
<evidence type="ECO:0000313" key="2">
    <source>
        <dbReference type="Proteomes" id="UP001501578"/>
    </source>
</evidence>
<protein>
    <submittedName>
        <fullName evidence="1">Uncharacterized protein</fullName>
    </submittedName>
</protein>
<proteinExistence type="predicted"/>
<dbReference type="EMBL" id="BAAAHQ010000007">
    <property type="protein sequence ID" value="GAA0918938.1"/>
    <property type="molecule type" value="Genomic_DNA"/>
</dbReference>
<keyword evidence="2" id="KW-1185">Reference proteome</keyword>
<evidence type="ECO:0000313" key="1">
    <source>
        <dbReference type="EMBL" id="GAA0918938.1"/>
    </source>
</evidence>
<organism evidence="1 2">
    <name type="scientific">Nonomuraea longicatena</name>
    <dbReference type="NCBI Taxonomy" id="83682"/>
    <lineage>
        <taxon>Bacteria</taxon>
        <taxon>Bacillati</taxon>
        <taxon>Actinomycetota</taxon>
        <taxon>Actinomycetes</taxon>
        <taxon>Streptosporangiales</taxon>
        <taxon>Streptosporangiaceae</taxon>
        <taxon>Nonomuraea</taxon>
    </lineage>
</organism>
<name>A0ABN1NXZ2_9ACTN</name>
<sequence length="110" mass="12511">MTRHALPLDAQNPVVFLVRTDTRIELMTLAAYTAYSRKQLAVPVWETERPIARMFRHGTNPIGPSEPVWWNLCESCGTLYAFLVTNHGEPIRFGSKPYRITLREAPTPTA</sequence>
<dbReference type="Proteomes" id="UP001501578">
    <property type="component" value="Unassembled WGS sequence"/>
</dbReference>
<dbReference type="RefSeq" id="WP_343949088.1">
    <property type="nucleotide sequence ID" value="NZ_BAAAHQ010000007.1"/>
</dbReference>
<gene>
    <name evidence="1" type="ORF">GCM10009560_16210</name>
</gene>
<comment type="caution">
    <text evidence="1">The sequence shown here is derived from an EMBL/GenBank/DDBJ whole genome shotgun (WGS) entry which is preliminary data.</text>
</comment>
<accession>A0ABN1NXZ2</accession>